<evidence type="ECO:0000313" key="1">
    <source>
        <dbReference type="EMBL" id="KDQ59504.1"/>
    </source>
</evidence>
<proteinExistence type="predicted"/>
<sequence length="164" mass="18869">MVMFWPLTQQPWIGFYPTERSTSSVRSGTTVVPLRYHPSPFRDAERPTTTYSHLQYHCPTIPFYSKRHLGSRTCIRLKTFEHGGPNDMVRVPCHHRFSYRITFPYVVLATCWNATRCQFTPCSHTNYFPLSTGIHISNGLFSSCCSLLAFHLSALTYGSSSRHQ</sequence>
<dbReference type="HOGENOM" id="CLU_1619285_0_0_1"/>
<dbReference type="AlphaFoldDB" id="A0A067PXT8"/>
<accession>A0A067PXT8</accession>
<name>A0A067PXT8_9AGAM</name>
<gene>
    <name evidence="1" type="ORF">JAAARDRAFT_623750</name>
</gene>
<keyword evidence="2" id="KW-1185">Reference proteome</keyword>
<reference evidence="2" key="1">
    <citation type="journal article" date="2014" name="Proc. Natl. Acad. Sci. U.S.A.">
        <title>Extensive sampling of basidiomycete genomes demonstrates inadequacy of the white-rot/brown-rot paradigm for wood decay fungi.</title>
        <authorList>
            <person name="Riley R."/>
            <person name="Salamov A.A."/>
            <person name="Brown D.W."/>
            <person name="Nagy L.G."/>
            <person name="Floudas D."/>
            <person name="Held B.W."/>
            <person name="Levasseur A."/>
            <person name="Lombard V."/>
            <person name="Morin E."/>
            <person name="Otillar R."/>
            <person name="Lindquist E.A."/>
            <person name="Sun H."/>
            <person name="LaButti K.M."/>
            <person name="Schmutz J."/>
            <person name="Jabbour D."/>
            <person name="Luo H."/>
            <person name="Baker S.E."/>
            <person name="Pisabarro A.G."/>
            <person name="Walton J.D."/>
            <person name="Blanchette R.A."/>
            <person name="Henrissat B."/>
            <person name="Martin F."/>
            <person name="Cullen D."/>
            <person name="Hibbett D.S."/>
            <person name="Grigoriev I.V."/>
        </authorList>
    </citation>
    <scope>NUCLEOTIDE SEQUENCE [LARGE SCALE GENOMIC DNA]</scope>
    <source>
        <strain evidence="2">MUCL 33604</strain>
    </source>
</reference>
<dbReference type="InParanoid" id="A0A067PXT8"/>
<protein>
    <submittedName>
        <fullName evidence="1">Uncharacterized protein</fullName>
    </submittedName>
</protein>
<dbReference type="Proteomes" id="UP000027265">
    <property type="component" value="Unassembled WGS sequence"/>
</dbReference>
<organism evidence="1 2">
    <name type="scientific">Jaapia argillacea MUCL 33604</name>
    <dbReference type="NCBI Taxonomy" id="933084"/>
    <lineage>
        <taxon>Eukaryota</taxon>
        <taxon>Fungi</taxon>
        <taxon>Dikarya</taxon>
        <taxon>Basidiomycota</taxon>
        <taxon>Agaricomycotina</taxon>
        <taxon>Agaricomycetes</taxon>
        <taxon>Agaricomycetidae</taxon>
        <taxon>Jaapiales</taxon>
        <taxon>Jaapiaceae</taxon>
        <taxon>Jaapia</taxon>
    </lineage>
</organism>
<dbReference type="EMBL" id="KL197715">
    <property type="protein sequence ID" value="KDQ59504.1"/>
    <property type="molecule type" value="Genomic_DNA"/>
</dbReference>
<evidence type="ECO:0000313" key="2">
    <source>
        <dbReference type="Proteomes" id="UP000027265"/>
    </source>
</evidence>